<dbReference type="Pfam" id="PF13524">
    <property type="entry name" value="Glyco_trans_1_2"/>
    <property type="match status" value="1"/>
</dbReference>
<dbReference type="STRING" id="52770.BSZ40_05030"/>
<protein>
    <recommendedName>
        <fullName evidence="1">Spore protein YkvP/CgeB glycosyl transferase-like domain-containing protein</fullName>
    </recommendedName>
</protein>
<evidence type="ECO:0000313" key="2">
    <source>
        <dbReference type="EMBL" id="OKL51854.1"/>
    </source>
</evidence>
<dbReference type="InParanoid" id="A0A1Q5PW64"/>
<dbReference type="RefSeq" id="WP_073823943.1">
    <property type="nucleotide sequence ID" value="NZ_MQVS01000004.1"/>
</dbReference>
<keyword evidence="3" id="KW-1185">Reference proteome</keyword>
<dbReference type="SUPFAM" id="SSF53756">
    <property type="entry name" value="UDP-Glycosyltransferase/glycogen phosphorylase"/>
    <property type="match status" value="1"/>
</dbReference>
<gene>
    <name evidence="2" type="ORF">BSZ40_05030</name>
</gene>
<reference evidence="3" key="1">
    <citation type="submission" date="2016-12" db="EMBL/GenBank/DDBJ databases">
        <authorList>
            <person name="Meng X."/>
        </authorList>
    </citation>
    <scope>NUCLEOTIDE SEQUENCE [LARGE SCALE GENOMIC DNA]</scope>
    <source>
        <strain evidence="3">DSM 20732</strain>
    </source>
</reference>
<dbReference type="OrthoDB" id="9801492at2"/>
<name>A0A1Q5PW64_9ACTO</name>
<dbReference type="InterPro" id="IPR055259">
    <property type="entry name" value="YkvP/CgeB_Glyco_trans-like"/>
</dbReference>
<evidence type="ECO:0000313" key="3">
    <source>
        <dbReference type="Proteomes" id="UP000185612"/>
    </source>
</evidence>
<feature type="domain" description="Spore protein YkvP/CgeB glycosyl transferase-like" evidence="1">
    <location>
        <begin position="208"/>
        <end position="355"/>
    </location>
</feature>
<dbReference type="AlphaFoldDB" id="A0A1Q5PW64"/>
<dbReference type="EMBL" id="MQVS01000004">
    <property type="protein sequence ID" value="OKL51854.1"/>
    <property type="molecule type" value="Genomic_DNA"/>
</dbReference>
<sequence>MPTIVFHTPFPLQPTRPAASAQRPIHLQQAFTELGYRVLSVTGRAAERRAAIARVRAHLAAGGRLDFAYSEAATLPTWLTEPHHLPLHPRLDLPFLASLAAHGVPVGLYYRDIYWQFPEYRERVGPLVATTTIALYRHDLRAYDRFLTRLYLPSREMAAHVPHVAPSKMTALPPGTTLDLRDWSAPRGPLRLLYVGALGTHYRLHAALAALAATPAAHLTLCTPAANWHAASPTYPPLPPNVTLVHAAGAALAAHYRPADLGLLLVEPHPYRDFAMPYKLFEYLGRGLPIIATAGTLAGRFVAAHGLGWAIDYTAAALQQLLARLAAAPTELAAVAARVRQVAPAHTWQARARQVRADLAPSA</sequence>
<dbReference type="Proteomes" id="UP000185612">
    <property type="component" value="Unassembled WGS sequence"/>
</dbReference>
<evidence type="ECO:0000259" key="1">
    <source>
        <dbReference type="Pfam" id="PF13524"/>
    </source>
</evidence>
<comment type="caution">
    <text evidence="2">The sequence shown here is derived from an EMBL/GenBank/DDBJ whole genome shotgun (WGS) entry which is preliminary data.</text>
</comment>
<accession>A0A1Q5PW64</accession>
<organism evidence="2 3">
    <name type="scientific">Buchananella hordeovulneris</name>
    <dbReference type="NCBI Taxonomy" id="52770"/>
    <lineage>
        <taxon>Bacteria</taxon>
        <taxon>Bacillati</taxon>
        <taxon>Actinomycetota</taxon>
        <taxon>Actinomycetes</taxon>
        <taxon>Actinomycetales</taxon>
        <taxon>Actinomycetaceae</taxon>
        <taxon>Buchananella</taxon>
    </lineage>
</organism>
<proteinExistence type="predicted"/>
<dbReference type="Gene3D" id="3.40.50.2000">
    <property type="entry name" value="Glycogen Phosphorylase B"/>
    <property type="match status" value="1"/>
</dbReference>